<dbReference type="EMBL" id="FR729477">
    <property type="protein sequence ID" value="CBY25797.1"/>
    <property type="molecule type" value="Genomic_DNA"/>
</dbReference>
<dbReference type="Gene3D" id="3.40.50.850">
    <property type="entry name" value="Isochorismatase-like"/>
    <property type="match status" value="1"/>
</dbReference>
<dbReference type="HOGENOM" id="CLU_068979_5_5_6"/>
<organism evidence="3 4">
    <name type="scientific">Yersinia enterocolitica subsp. palearctica serotype O:3 (strain DSM 13030 / CIP 106945 / Y11)</name>
    <dbReference type="NCBI Taxonomy" id="930944"/>
    <lineage>
        <taxon>Bacteria</taxon>
        <taxon>Pseudomonadati</taxon>
        <taxon>Pseudomonadota</taxon>
        <taxon>Gammaproteobacteria</taxon>
        <taxon>Enterobacterales</taxon>
        <taxon>Yersiniaceae</taxon>
        <taxon>Yersinia</taxon>
    </lineage>
</organism>
<proteinExistence type="predicted"/>
<dbReference type="AlphaFoldDB" id="A0A0H3NN53"/>
<dbReference type="KEGG" id="yey:Y11_23841"/>
<dbReference type="PANTHER" id="PTHR43540">
    <property type="entry name" value="PEROXYUREIDOACRYLATE/UREIDOACRYLATE AMIDOHYDROLASE-RELATED"/>
    <property type="match status" value="1"/>
</dbReference>
<gene>
    <name evidence="3" type="ordered locus">Y11_23841</name>
</gene>
<evidence type="ECO:0000313" key="3">
    <source>
        <dbReference type="EMBL" id="CBY25797.1"/>
    </source>
</evidence>
<dbReference type="InterPro" id="IPR036380">
    <property type="entry name" value="Isochorismatase-like_sf"/>
</dbReference>
<sequence length="175" mass="19299">MTKEKVVIVIDMQNGVLANPRFDSAGRVARINQLIDHADQVIFIQHIEDDMTEGSELWQLLPELHHPESAISVNKTACDSFYRTSLDNIIAKFGATHLTICGCATDYCVDTTVKIAASKGYALTIASDAHTTADRQHVTAQQLIAQHNEVWSELAIPGNRITVKTTQQILTDWAG</sequence>
<dbReference type="SUPFAM" id="SSF52499">
    <property type="entry name" value="Isochorismatase-like hydrolases"/>
    <property type="match status" value="1"/>
</dbReference>
<dbReference type="InterPro" id="IPR050272">
    <property type="entry name" value="Isochorismatase-like_hydrls"/>
</dbReference>
<keyword evidence="1 3" id="KW-0378">Hydrolase</keyword>
<evidence type="ECO:0000256" key="1">
    <source>
        <dbReference type="ARBA" id="ARBA00022801"/>
    </source>
</evidence>
<dbReference type="RefSeq" id="WP_005157226.1">
    <property type="nucleotide sequence ID" value="NC_017564.1"/>
</dbReference>
<reference evidence="3 4" key="1">
    <citation type="journal article" date="2011" name="J. Bacteriol.">
        <title>Complete genome sequence of Yersinia enterocolitica subsp. palearctica serogroup O:3.</title>
        <authorList>
            <person name="Batzilla J."/>
            <person name="Hoper D."/>
            <person name="Antonenka U."/>
            <person name="Heesemann J."/>
            <person name="Rakin A."/>
        </authorList>
    </citation>
    <scope>NUCLEOTIDE SEQUENCE [LARGE SCALE GENOMIC DNA]</scope>
    <source>
        <strain evidence="4">DSM 13030 / CIP 106945 / Y11</strain>
    </source>
</reference>
<dbReference type="EC" id="3.3.2.1" evidence="3"/>
<evidence type="ECO:0000313" key="4">
    <source>
        <dbReference type="Proteomes" id="UP000008084"/>
    </source>
</evidence>
<name>A0A0H3NN53_YERE1</name>
<dbReference type="GO" id="GO:0008908">
    <property type="term" value="F:isochorismatase activity"/>
    <property type="evidence" value="ECO:0007669"/>
    <property type="project" value="UniProtKB-EC"/>
</dbReference>
<dbReference type="Pfam" id="PF00857">
    <property type="entry name" value="Isochorismatase"/>
    <property type="match status" value="1"/>
</dbReference>
<dbReference type="PANTHER" id="PTHR43540:SF14">
    <property type="entry name" value="ISOCHORISMATASE"/>
    <property type="match status" value="1"/>
</dbReference>
<dbReference type="PATRIC" id="fig|930944.6.peg.2367"/>
<dbReference type="GeneID" id="31410393"/>
<accession>A0A0H3NN53</accession>
<protein>
    <submittedName>
        <fullName evidence="3">Isochorismatase</fullName>
        <ecNumber evidence="3">3.3.2.1</ecNumber>
    </submittedName>
</protein>
<dbReference type="InterPro" id="IPR000868">
    <property type="entry name" value="Isochorismatase-like_dom"/>
</dbReference>
<feature type="domain" description="Isochorismatase-like" evidence="2">
    <location>
        <begin position="6"/>
        <end position="140"/>
    </location>
</feature>
<evidence type="ECO:0000259" key="2">
    <source>
        <dbReference type="Pfam" id="PF00857"/>
    </source>
</evidence>
<dbReference type="Proteomes" id="UP000008084">
    <property type="component" value="Chromosome"/>
</dbReference>